<dbReference type="RefSeq" id="WP_095415553.1">
    <property type="nucleotide sequence ID" value="NZ_CP018477.1"/>
</dbReference>
<comment type="cofactor">
    <cofactor evidence="1">
        <name>[4Fe-4S] cluster</name>
        <dbReference type="ChEBI" id="CHEBI:49883"/>
    </cofactor>
</comment>
<dbReference type="InterPro" id="IPR006638">
    <property type="entry name" value="Elp3/MiaA/NifB-like_rSAM"/>
</dbReference>
<keyword evidence="5" id="KW-0949">S-adenosyl-L-methionine</keyword>
<dbReference type="InterPro" id="IPR058240">
    <property type="entry name" value="rSAM_sf"/>
</dbReference>
<dbReference type="InterPro" id="IPR038135">
    <property type="entry name" value="Methylthiotransferase_N_sf"/>
</dbReference>
<dbReference type="SFLD" id="SFLDG01061">
    <property type="entry name" value="methylthiotransferase"/>
    <property type="match status" value="1"/>
</dbReference>
<evidence type="ECO:0000256" key="2">
    <source>
        <dbReference type="ARBA" id="ARBA00022485"/>
    </source>
</evidence>
<dbReference type="Gene3D" id="3.80.30.20">
    <property type="entry name" value="tm_1862 like domain"/>
    <property type="match status" value="1"/>
</dbReference>
<name>A0A286RHT1_9BACT</name>
<dbReference type="InterPro" id="IPR006467">
    <property type="entry name" value="MiaB-like_bact"/>
</dbReference>
<dbReference type="InterPro" id="IPR005839">
    <property type="entry name" value="Methylthiotransferase"/>
</dbReference>
<keyword evidence="3" id="KW-0963">Cytoplasm</keyword>
<dbReference type="SUPFAM" id="SSF102114">
    <property type="entry name" value="Radical SAM enzymes"/>
    <property type="match status" value="1"/>
</dbReference>
<dbReference type="InterPro" id="IPR023404">
    <property type="entry name" value="rSAM_horseshoe"/>
</dbReference>
<dbReference type="KEGG" id="ttf:THTE_2917"/>
<dbReference type="SFLD" id="SFLDG01082">
    <property type="entry name" value="B12-binding_domain_containing"/>
    <property type="match status" value="1"/>
</dbReference>
<reference evidence="11 12" key="1">
    <citation type="journal article" name="Front. Microbiol.">
        <title>Sugar Metabolism of the First Thermophilic Planctomycete Thermogutta terrifontis: Comparative Genomic and Transcriptomic Approaches.</title>
        <authorList>
            <person name="Elcheninov A.G."/>
            <person name="Menzel P."/>
            <person name="Gudbergsdottir S.R."/>
            <person name="Slesarev A.I."/>
            <person name="Kadnikov V.V."/>
            <person name="Krogh A."/>
            <person name="Bonch-Osmolovskaya E.A."/>
            <person name="Peng X."/>
            <person name="Kublanov I.V."/>
        </authorList>
    </citation>
    <scope>NUCLEOTIDE SEQUENCE [LARGE SCALE GENOMIC DNA]</scope>
    <source>
        <strain evidence="11 12">R1</strain>
    </source>
</reference>
<keyword evidence="12" id="KW-1185">Reference proteome</keyword>
<dbReference type="Proteomes" id="UP000215086">
    <property type="component" value="Chromosome"/>
</dbReference>
<accession>A0A286RHT1</accession>
<evidence type="ECO:0000256" key="5">
    <source>
        <dbReference type="ARBA" id="ARBA00022691"/>
    </source>
</evidence>
<dbReference type="InterPro" id="IPR007197">
    <property type="entry name" value="rSAM"/>
</dbReference>
<keyword evidence="7" id="KW-0408">Iron</keyword>
<dbReference type="GO" id="GO:0046872">
    <property type="term" value="F:metal ion binding"/>
    <property type="evidence" value="ECO:0007669"/>
    <property type="project" value="UniProtKB-KW"/>
</dbReference>
<evidence type="ECO:0000256" key="6">
    <source>
        <dbReference type="ARBA" id="ARBA00022723"/>
    </source>
</evidence>
<dbReference type="FunFam" id="3.80.30.20:FF:000001">
    <property type="entry name" value="tRNA-2-methylthio-N(6)-dimethylallyladenosine synthase 2"/>
    <property type="match status" value="1"/>
</dbReference>
<gene>
    <name evidence="11" type="ORF">THTE_2917</name>
</gene>
<dbReference type="Gene3D" id="3.40.50.12160">
    <property type="entry name" value="Methylthiotransferase, N-terminal domain"/>
    <property type="match status" value="1"/>
</dbReference>
<dbReference type="SMART" id="SM00729">
    <property type="entry name" value="Elp3"/>
    <property type="match status" value="1"/>
</dbReference>
<evidence type="ECO:0000256" key="4">
    <source>
        <dbReference type="ARBA" id="ARBA00022679"/>
    </source>
</evidence>
<keyword evidence="2" id="KW-0004">4Fe-4S</keyword>
<feature type="domain" description="MTTase N-terminal" evidence="9">
    <location>
        <begin position="2"/>
        <end position="112"/>
    </location>
</feature>
<dbReference type="PROSITE" id="PS51449">
    <property type="entry name" value="MTTASE_N"/>
    <property type="match status" value="1"/>
</dbReference>
<dbReference type="PANTHER" id="PTHR11918:SF45">
    <property type="entry name" value="THREONYLCARBAMOYLADENOSINE TRNA METHYLTHIOTRANSFERASE"/>
    <property type="match status" value="1"/>
</dbReference>
<dbReference type="GO" id="GO:0051539">
    <property type="term" value="F:4 iron, 4 sulfur cluster binding"/>
    <property type="evidence" value="ECO:0007669"/>
    <property type="project" value="UniProtKB-KW"/>
</dbReference>
<evidence type="ECO:0000256" key="8">
    <source>
        <dbReference type="ARBA" id="ARBA00023014"/>
    </source>
</evidence>
<dbReference type="PROSITE" id="PS51918">
    <property type="entry name" value="RADICAL_SAM"/>
    <property type="match status" value="1"/>
</dbReference>
<keyword evidence="4 11" id="KW-0808">Transferase</keyword>
<evidence type="ECO:0000256" key="7">
    <source>
        <dbReference type="ARBA" id="ARBA00023004"/>
    </source>
</evidence>
<dbReference type="AlphaFoldDB" id="A0A286RHT1"/>
<dbReference type="SFLD" id="SFLDS00029">
    <property type="entry name" value="Radical_SAM"/>
    <property type="match status" value="1"/>
</dbReference>
<dbReference type="OrthoDB" id="9805215at2"/>
<evidence type="ECO:0000313" key="12">
    <source>
        <dbReference type="Proteomes" id="UP000215086"/>
    </source>
</evidence>
<dbReference type="CDD" id="cd01335">
    <property type="entry name" value="Radical_SAM"/>
    <property type="match status" value="1"/>
</dbReference>
<dbReference type="Pfam" id="PF04055">
    <property type="entry name" value="Radical_SAM"/>
    <property type="match status" value="1"/>
</dbReference>
<dbReference type="Pfam" id="PF00919">
    <property type="entry name" value="UPF0004"/>
    <property type="match status" value="1"/>
</dbReference>
<dbReference type="GO" id="GO:0035598">
    <property type="term" value="F:tRNA (N(6)-L-threonylcarbamoyladenosine(37)-C(2))-methylthiotransferase activity"/>
    <property type="evidence" value="ECO:0007669"/>
    <property type="project" value="TreeGrafter"/>
</dbReference>
<protein>
    <submittedName>
        <fullName evidence="11">tRNA-t(6)A37 methylthiotransferase</fullName>
    </submittedName>
</protein>
<sequence length="439" mass="49724">MPTLRTITLGCKVNQYETEYLRQGFLRLGYRDAGQDEPVDLVIFNTCTVTHQADAECRKILRRLAREHPEAEVIVMGCFAAKAADEIASMPGVSEVLTDKRQMRECLARRGLVDVPTGIAFFARRHRAYVKVQDGCVLPCTYCIIPQVRPGLWSRPVEDILLEVRQLVDNGYREVVLTGVHLGLFGRGPGDDRTMDLAELVSRLLNVDRRFRIRLSSLEVNEVSDRLLELMAENPERICSHLHIPLQSGSPKILKRMRRRADVEYYLRRCERVKQLLRDPAITTDIMVGFPGETDADFEETCRVVESVGFAKIHIFRFSPREGTPAAEYPDQVPEHVKKERSSYLEQLAQQVRRRYIGELIGGSLQVLWEDLVTDPEGRPKCLLGMSDRYIPVRSHASMGELGELGQVDVDGFDGEFLTARGQDASLDLTLLNATADRL</sequence>
<evidence type="ECO:0000259" key="10">
    <source>
        <dbReference type="PROSITE" id="PS51918"/>
    </source>
</evidence>
<feature type="domain" description="Radical SAM core" evidence="10">
    <location>
        <begin position="122"/>
        <end position="355"/>
    </location>
</feature>
<evidence type="ECO:0000259" key="9">
    <source>
        <dbReference type="PROSITE" id="PS51449"/>
    </source>
</evidence>
<proteinExistence type="predicted"/>
<dbReference type="NCBIfam" id="TIGR00089">
    <property type="entry name" value="MiaB/RimO family radical SAM methylthiotransferase"/>
    <property type="match status" value="1"/>
</dbReference>
<evidence type="ECO:0000313" key="11">
    <source>
        <dbReference type="EMBL" id="ASV75519.1"/>
    </source>
</evidence>
<dbReference type="NCBIfam" id="TIGR01579">
    <property type="entry name" value="MiaB-like-C"/>
    <property type="match status" value="1"/>
</dbReference>
<evidence type="ECO:0000256" key="1">
    <source>
        <dbReference type="ARBA" id="ARBA00001966"/>
    </source>
</evidence>
<dbReference type="EMBL" id="CP018477">
    <property type="protein sequence ID" value="ASV75519.1"/>
    <property type="molecule type" value="Genomic_DNA"/>
</dbReference>
<organism evidence="11 12">
    <name type="scientific">Thermogutta terrifontis</name>
    <dbReference type="NCBI Taxonomy" id="1331910"/>
    <lineage>
        <taxon>Bacteria</taxon>
        <taxon>Pseudomonadati</taxon>
        <taxon>Planctomycetota</taxon>
        <taxon>Planctomycetia</taxon>
        <taxon>Pirellulales</taxon>
        <taxon>Thermoguttaceae</taxon>
        <taxon>Thermogutta</taxon>
    </lineage>
</organism>
<dbReference type="InterPro" id="IPR013848">
    <property type="entry name" value="Methylthiotransferase_N"/>
</dbReference>
<keyword evidence="8" id="KW-0411">Iron-sulfur</keyword>
<evidence type="ECO:0000256" key="3">
    <source>
        <dbReference type="ARBA" id="ARBA00022490"/>
    </source>
</evidence>
<dbReference type="PANTHER" id="PTHR11918">
    <property type="entry name" value="RADICAL SAM PROTEINS"/>
    <property type="match status" value="1"/>
</dbReference>
<keyword evidence="6" id="KW-0479">Metal-binding</keyword>